<accession>A0A2H0N051</accession>
<name>A0A2H0N051_9BACT</name>
<keyword evidence="5" id="KW-0234">DNA repair</keyword>
<dbReference type="InterPro" id="IPR000305">
    <property type="entry name" value="GIY-YIG_endonuc"/>
</dbReference>
<sequence>MKLKRISKSINIKDKGMKISNLPQRIGVYILQDKDGNILYVGKAKNIKKRVASHLQKKSDFLTILPIERIKDVDWLETDTEKEALLLEQQLIKKYHPRFNIEWQDDKNYFWVEISKENFPRISLTHQRSHCDSEYLGPFVDGKELKNFLKNLRILFPFRTCKNLPQKPCLYFDLKLCLGVCQYRNKFIQQKYNQFIKGIGQLLKIYLGNSGRVEGYDISNISGTFSCGSMVVFENNKPKKSEYRLFKIKKTKGQNDVKSLEEVLLRRMRHGEWKMPDLIILDGGKGQLKAAKKLNLPVLSLAKTKRAISSGRLYSIFSKKYLNLDKFPENVKNTLLQLRDQAHRFAISFHKKRRVKYLLAKKY</sequence>
<dbReference type="PANTHER" id="PTHR30562:SF1">
    <property type="entry name" value="UVRABC SYSTEM PROTEIN C"/>
    <property type="match status" value="1"/>
</dbReference>
<evidence type="ECO:0000313" key="9">
    <source>
        <dbReference type="Proteomes" id="UP000231139"/>
    </source>
</evidence>
<dbReference type="GO" id="GO:0006289">
    <property type="term" value="P:nucleotide-excision repair"/>
    <property type="evidence" value="ECO:0007669"/>
    <property type="project" value="InterPro"/>
</dbReference>
<dbReference type="PROSITE" id="PS50164">
    <property type="entry name" value="GIY_YIG"/>
    <property type="match status" value="1"/>
</dbReference>
<feature type="domain" description="GIY-YIG" evidence="6">
    <location>
        <begin position="24"/>
        <end position="101"/>
    </location>
</feature>
<comment type="caution">
    <text evidence="8">The sequence shown here is derived from an EMBL/GenBank/DDBJ whole genome shotgun (WGS) entry which is preliminary data.</text>
</comment>
<reference evidence="8 9" key="1">
    <citation type="submission" date="2017-09" db="EMBL/GenBank/DDBJ databases">
        <title>Depth-based differentiation of microbial function through sediment-hosted aquifers and enrichment of novel symbionts in the deep terrestrial subsurface.</title>
        <authorList>
            <person name="Probst A.J."/>
            <person name="Ladd B."/>
            <person name="Jarett J.K."/>
            <person name="Geller-Mcgrath D.E."/>
            <person name="Sieber C.M."/>
            <person name="Emerson J.B."/>
            <person name="Anantharaman K."/>
            <person name="Thomas B.C."/>
            <person name="Malmstrom R."/>
            <person name="Stieglmeier M."/>
            <person name="Klingl A."/>
            <person name="Woyke T."/>
            <person name="Ryan C.M."/>
            <person name="Banfield J.F."/>
        </authorList>
    </citation>
    <scope>NUCLEOTIDE SEQUENCE [LARGE SCALE GENOMIC DNA]</scope>
    <source>
        <strain evidence="8">CG11_big_fil_rev_8_21_14_0_20_35_11</strain>
    </source>
</reference>
<dbReference type="EMBL" id="PCWK01000045">
    <property type="protein sequence ID" value="PIR02280.1"/>
    <property type="molecule type" value="Genomic_DNA"/>
</dbReference>
<protein>
    <recommendedName>
        <fullName evidence="10">Excinuclease ABC subunit C</fullName>
    </recommendedName>
</protein>
<feature type="domain" description="UvrC family homology region profile" evidence="7">
    <location>
        <begin position="188"/>
        <end position="294"/>
    </location>
</feature>
<dbReference type="GO" id="GO:0009381">
    <property type="term" value="F:excinuclease ABC activity"/>
    <property type="evidence" value="ECO:0007669"/>
    <property type="project" value="InterPro"/>
</dbReference>
<dbReference type="CDD" id="cd10434">
    <property type="entry name" value="GIY-YIG_UvrC_Cho"/>
    <property type="match status" value="1"/>
</dbReference>
<evidence type="ECO:0000256" key="1">
    <source>
        <dbReference type="ARBA" id="ARBA00022490"/>
    </source>
</evidence>
<dbReference type="InterPro" id="IPR001162">
    <property type="entry name" value="UvrC_RNase_H_dom"/>
</dbReference>
<keyword evidence="2" id="KW-0227">DNA damage</keyword>
<dbReference type="InterPro" id="IPR047296">
    <property type="entry name" value="GIY-YIG_UvrC_Cho"/>
</dbReference>
<evidence type="ECO:0000256" key="3">
    <source>
        <dbReference type="ARBA" id="ARBA00022769"/>
    </source>
</evidence>
<dbReference type="AlphaFoldDB" id="A0A2H0N051"/>
<dbReference type="InterPro" id="IPR038476">
    <property type="entry name" value="UvrC_RNase_H_dom_sf"/>
</dbReference>
<gene>
    <name evidence="8" type="ORF">COV62_01990</name>
</gene>
<dbReference type="FunFam" id="3.40.1440.10:FF:000001">
    <property type="entry name" value="UvrABC system protein C"/>
    <property type="match status" value="1"/>
</dbReference>
<keyword evidence="4" id="KW-0267">Excision nuclease</keyword>
<evidence type="ECO:0000259" key="7">
    <source>
        <dbReference type="PROSITE" id="PS50165"/>
    </source>
</evidence>
<organism evidence="8 9">
    <name type="scientific">Candidatus Nealsonbacteria bacterium CG11_big_fil_rev_8_21_14_0_20_35_11</name>
    <dbReference type="NCBI Taxonomy" id="1974713"/>
    <lineage>
        <taxon>Bacteria</taxon>
        <taxon>Candidatus Nealsoniibacteriota</taxon>
    </lineage>
</organism>
<dbReference type="InterPro" id="IPR035901">
    <property type="entry name" value="GIY-YIG_endonuc_sf"/>
</dbReference>
<evidence type="ECO:0008006" key="10">
    <source>
        <dbReference type="Google" id="ProtNLM"/>
    </source>
</evidence>
<evidence type="ECO:0000256" key="5">
    <source>
        <dbReference type="ARBA" id="ARBA00023204"/>
    </source>
</evidence>
<dbReference type="SMART" id="SM00465">
    <property type="entry name" value="GIYc"/>
    <property type="match status" value="1"/>
</dbReference>
<evidence type="ECO:0000313" key="8">
    <source>
        <dbReference type="EMBL" id="PIR02280.1"/>
    </source>
</evidence>
<dbReference type="GO" id="GO:0009380">
    <property type="term" value="C:excinuclease repair complex"/>
    <property type="evidence" value="ECO:0007669"/>
    <property type="project" value="TreeGrafter"/>
</dbReference>
<dbReference type="PROSITE" id="PS50165">
    <property type="entry name" value="UVRC"/>
    <property type="match status" value="1"/>
</dbReference>
<dbReference type="InterPro" id="IPR050066">
    <property type="entry name" value="UvrABC_protein_C"/>
</dbReference>
<evidence type="ECO:0000256" key="4">
    <source>
        <dbReference type="ARBA" id="ARBA00022881"/>
    </source>
</evidence>
<evidence type="ECO:0000259" key="6">
    <source>
        <dbReference type="PROSITE" id="PS50164"/>
    </source>
</evidence>
<keyword evidence="3" id="KW-0228">DNA excision</keyword>
<evidence type="ECO:0000256" key="2">
    <source>
        <dbReference type="ARBA" id="ARBA00022763"/>
    </source>
</evidence>
<dbReference type="Pfam" id="PF01541">
    <property type="entry name" value="GIY-YIG"/>
    <property type="match status" value="1"/>
</dbReference>
<dbReference type="Gene3D" id="3.30.420.340">
    <property type="entry name" value="UvrC, RNAse H endonuclease domain"/>
    <property type="match status" value="1"/>
</dbReference>
<dbReference type="Proteomes" id="UP000231139">
    <property type="component" value="Unassembled WGS sequence"/>
</dbReference>
<dbReference type="Gene3D" id="3.40.1440.10">
    <property type="entry name" value="GIY-YIG endonuclease"/>
    <property type="match status" value="1"/>
</dbReference>
<dbReference type="PANTHER" id="PTHR30562">
    <property type="entry name" value="UVRC/OXIDOREDUCTASE"/>
    <property type="match status" value="1"/>
</dbReference>
<keyword evidence="1" id="KW-0963">Cytoplasm</keyword>
<dbReference type="Pfam" id="PF08459">
    <property type="entry name" value="UvrC_RNaseH_dom"/>
    <property type="match status" value="1"/>
</dbReference>
<dbReference type="SUPFAM" id="SSF82771">
    <property type="entry name" value="GIY-YIG endonuclease"/>
    <property type="match status" value="1"/>
</dbReference>
<proteinExistence type="predicted"/>